<protein>
    <submittedName>
        <fullName evidence="3">Melanoma-associated antigen E2</fullName>
    </submittedName>
</protein>
<dbReference type="AlphaFoldDB" id="G5AM52"/>
<dbReference type="Proteomes" id="UP000006813">
    <property type="component" value="Unassembled WGS sequence"/>
</dbReference>
<feature type="domain" description="MAGE" evidence="2">
    <location>
        <begin position="1"/>
        <end position="101"/>
    </location>
</feature>
<evidence type="ECO:0000313" key="3">
    <source>
        <dbReference type="EMBL" id="EHA98112.1"/>
    </source>
</evidence>
<dbReference type="InParanoid" id="G5AM52"/>
<proteinExistence type="predicted"/>
<dbReference type="PANTHER" id="PTHR11736">
    <property type="entry name" value="MELANOMA-ASSOCIATED ANTIGEN MAGE ANTIGEN"/>
    <property type="match status" value="1"/>
</dbReference>
<feature type="chain" id="PRO_5003473623" evidence="1">
    <location>
        <begin position="22"/>
        <end position="101"/>
    </location>
</feature>
<keyword evidence="1" id="KW-0732">Signal</keyword>
<dbReference type="PANTHER" id="PTHR11736:SF7">
    <property type="entry name" value="MELANOMA-ASSOCIATED ANTIGEN E2"/>
    <property type="match status" value="1"/>
</dbReference>
<feature type="signal peptide" evidence="1">
    <location>
        <begin position="1"/>
        <end position="21"/>
    </location>
</feature>
<name>G5AM52_HETGA</name>
<reference evidence="3 4" key="1">
    <citation type="journal article" date="2011" name="Nature">
        <title>Genome sequencing reveals insights into physiology and longevity of the naked mole rat.</title>
        <authorList>
            <person name="Kim E.B."/>
            <person name="Fang X."/>
            <person name="Fushan A.A."/>
            <person name="Huang Z."/>
            <person name="Lobanov A.V."/>
            <person name="Han L."/>
            <person name="Marino S.M."/>
            <person name="Sun X."/>
            <person name="Turanov A.A."/>
            <person name="Yang P."/>
            <person name="Yim S.H."/>
            <person name="Zhao X."/>
            <person name="Kasaikina M.V."/>
            <person name="Stoletzki N."/>
            <person name="Peng C."/>
            <person name="Polak P."/>
            <person name="Xiong Z."/>
            <person name="Kiezun A."/>
            <person name="Zhu Y."/>
            <person name="Chen Y."/>
            <person name="Kryukov G.V."/>
            <person name="Zhang Q."/>
            <person name="Peshkin L."/>
            <person name="Yang L."/>
            <person name="Bronson R.T."/>
            <person name="Buffenstein R."/>
            <person name="Wang B."/>
            <person name="Han C."/>
            <person name="Li Q."/>
            <person name="Chen L."/>
            <person name="Zhao W."/>
            <person name="Sunyaev S.R."/>
            <person name="Park T.J."/>
            <person name="Zhang G."/>
            <person name="Wang J."/>
            <person name="Gladyshev V.N."/>
        </authorList>
    </citation>
    <scope>NUCLEOTIDE SEQUENCE [LARGE SCALE GENOMIC DNA]</scope>
</reference>
<sequence length="101" mass="11552">MTKAGLLALVLGHILLNANWGKQASIWDLLLKVNVLDVLQRINNLFGNTRILLTIDFVHMQFLAPSMNPLEFEFLWGYGAHREIPKMEALNFVVEPHDEEP</sequence>
<accession>G5AM52</accession>
<evidence type="ECO:0000259" key="2">
    <source>
        <dbReference type="PROSITE" id="PS50838"/>
    </source>
</evidence>
<dbReference type="InterPro" id="IPR037445">
    <property type="entry name" value="MAGE"/>
</dbReference>
<dbReference type="PROSITE" id="PS50838">
    <property type="entry name" value="MAGE"/>
    <property type="match status" value="1"/>
</dbReference>
<dbReference type="GO" id="GO:0005634">
    <property type="term" value="C:nucleus"/>
    <property type="evidence" value="ECO:0007669"/>
    <property type="project" value="TreeGrafter"/>
</dbReference>
<dbReference type="EMBL" id="JH165967">
    <property type="protein sequence ID" value="EHA98112.1"/>
    <property type="molecule type" value="Genomic_DNA"/>
</dbReference>
<gene>
    <name evidence="3" type="ORF">GW7_15055</name>
</gene>
<dbReference type="GO" id="GO:0000122">
    <property type="term" value="P:negative regulation of transcription by RNA polymerase II"/>
    <property type="evidence" value="ECO:0007669"/>
    <property type="project" value="TreeGrafter"/>
</dbReference>
<organism evidence="3 4">
    <name type="scientific">Heterocephalus glaber</name>
    <name type="common">Naked mole rat</name>
    <dbReference type="NCBI Taxonomy" id="10181"/>
    <lineage>
        <taxon>Eukaryota</taxon>
        <taxon>Metazoa</taxon>
        <taxon>Chordata</taxon>
        <taxon>Craniata</taxon>
        <taxon>Vertebrata</taxon>
        <taxon>Euteleostomi</taxon>
        <taxon>Mammalia</taxon>
        <taxon>Eutheria</taxon>
        <taxon>Euarchontoglires</taxon>
        <taxon>Glires</taxon>
        <taxon>Rodentia</taxon>
        <taxon>Hystricomorpha</taxon>
        <taxon>Bathyergidae</taxon>
        <taxon>Heterocephalus</taxon>
    </lineage>
</organism>
<dbReference type="InterPro" id="IPR041899">
    <property type="entry name" value="MAGE_WH2"/>
</dbReference>
<evidence type="ECO:0000313" key="4">
    <source>
        <dbReference type="Proteomes" id="UP000006813"/>
    </source>
</evidence>
<evidence type="ECO:0000256" key="1">
    <source>
        <dbReference type="SAM" id="SignalP"/>
    </source>
</evidence>
<dbReference type="InterPro" id="IPR002190">
    <property type="entry name" value="MHD_dom"/>
</dbReference>
<dbReference type="STRING" id="10181.G5AM52"/>
<dbReference type="Gene3D" id="1.10.10.1210">
    <property type="entry name" value="MAGE homology domain, winged helix WH2 motif"/>
    <property type="match status" value="1"/>
</dbReference>